<reference evidence="4" key="1">
    <citation type="submission" date="2023-08" db="EMBL/GenBank/DDBJ databases">
        <authorList>
            <person name="Alioto T."/>
            <person name="Alioto T."/>
            <person name="Gomez Garrido J."/>
        </authorList>
    </citation>
    <scope>NUCLEOTIDE SEQUENCE</scope>
</reference>
<protein>
    <recommendedName>
        <fullName evidence="3">Ribosomal protein eL8/eL30/eS12/Gadd45 domain-containing protein</fullName>
    </recommendedName>
</protein>
<feature type="region of interest" description="Disordered" evidence="2">
    <location>
        <begin position="287"/>
        <end position="325"/>
    </location>
</feature>
<evidence type="ECO:0000313" key="4">
    <source>
        <dbReference type="EMBL" id="CAI9735785.1"/>
    </source>
</evidence>
<feature type="compositionally biased region" description="Polar residues" evidence="2">
    <location>
        <begin position="514"/>
        <end position="533"/>
    </location>
</feature>
<sequence length="1345" mass="145934">MVYSAPLTVPGEFLLNTNSDSLVKRMLLSFVEEVFFQQTVMTQIDTLSAQVASSRVLSPDAKVFIPQQCKSATAAVLVPKDTSIVAQSFETIPDGSSKHPNRMAGSFTALGMHTGASPMLTNGDVGNWHVANQMTDNKGYFVKGNRNGKMNKSPRPLQKQMDEYMYMPAGVSITTPQPTPILYNRVNYSPTASSSYVYISYPPNANSAYNFALGPPPPPPPPPLPPAQLSQSATVHGPLPQPRNQASVPALHNNPYGMEAALMSSNYPKNSPVKVYTPNLQNYEEWPEMKSTKNAQSSKKVNNGTQKEKTKLNSKGHFKNEASQKSVKLTEIAVQTDFSPELENLTLSEKPSSLFSFNKTRIRSHSNQWISNLTDSEEKDSDSGYSSPLHRRNVVSNGTHVAPERLAPNTKQPPPPPIATTPTTTTTTTTPPPPSVASTTTTQPTSFSYAAIAQRPAKSTLRNDYPVGGAVAIPSVECSTSDNKNLEPKSVEEAGKKRQKQNRRKKKKDRDVSKGSNFSSPGQTPRSGLSNSVSMDDMMIQDEDFCELPSNKEPVASSAPRMKYCDILKNSTVIYESTLTDGNADAANKKDGHLTRRWQKRQELANRAAEEELAEISLEQQMLIQRNIPKKKSASGTPRSVTPTSTSKAGKTVGGISNTGRLSVAPNDVIHHAVAPGKKSKQPISLDISAMIDALEKRFKEPQQKKEVFKEKSVNKPIVGNILDSSAPAKRGKEREITKAKKPSPLKKVILKEREEKKRLRLLEVDPTVSALDNDLASPSVPVGLGVVNAESDLSQDAASMKGDPGGATTPASADLSPVSQTSPISISPLSSGVNSPIAGATEKDVNPAVLKIHSRRFREYCNQILDKDIDACCTMLLRDLVSFQDRLYHKDPIKAKMRRRIVLGLREVTKHLKLKKLKCVIISPNLEKIQSKGGLDDALNNILNLCTDQNVPFVFALGRRALGRACAKLVPVSVVGIFNYEGSEENFRKLMELTEKARQSYVEMVAMIEKDIQENVPQIYSNPTQIFAHMGHSRTPSGCSGISFASSILSEPISENYPQLEPETDSRGNEIAKKEKDSEMKISPLCFHQITASSAMAEIDDGNEADTEDSNDTACARIGNGNLESLSSGFEQCDSENDDDGLSNNFMLHEALNVLPHIDSIHSVGYELNTEILSQHSVRTVGDTSEVLSTHSSKTIGEGSSTIVTETYSEQGHLDKTTSCADSSINLTRVKAVEKDKLIQDWVKASQCCLEEGGSSDQETAKEDSCESSGSSKDSTVLPTLSSSPSATLLKISSNLSLETVASVSSTATTTTTVTSNTPSKTVPNETSSTVVTPTTAATVELSL</sequence>
<dbReference type="GO" id="GO:0003730">
    <property type="term" value="F:mRNA 3'-UTR binding"/>
    <property type="evidence" value="ECO:0007669"/>
    <property type="project" value="TreeGrafter"/>
</dbReference>
<dbReference type="PANTHER" id="PTHR13284:SF4">
    <property type="entry name" value="C2H2-TYPE DOMAIN-CONTAINING PROTEIN"/>
    <property type="match status" value="1"/>
</dbReference>
<accession>A0AA36FEU6</accession>
<name>A0AA36FEU6_OCTVU</name>
<dbReference type="Gene3D" id="3.30.1330.30">
    <property type="match status" value="1"/>
</dbReference>
<keyword evidence="1" id="KW-0175">Coiled coil</keyword>
<feature type="region of interest" description="Disordered" evidence="2">
    <location>
        <begin position="373"/>
        <end position="443"/>
    </location>
</feature>
<feature type="compositionally biased region" description="Low complexity" evidence="2">
    <location>
        <begin position="1268"/>
        <end position="1284"/>
    </location>
</feature>
<dbReference type="EMBL" id="OX597831">
    <property type="protein sequence ID" value="CAI9735785.1"/>
    <property type="molecule type" value="Genomic_DNA"/>
</dbReference>
<dbReference type="Proteomes" id="UP001162480">
    <property type="component" value="Chromosome 18"/>
</dbReference>
<dbReference type="InterPro" id="IPR029064">
    <property type="entry name" value="Ribosomal_eL30-like_sf"/>
</dbReference>
<organism evidence="4 5">
    <name type="scientific">Octopus vulgaris</name>
    <name type="common">Common octopus</name>
    <dbReference type="NCBI Taxonomy" id="6645"/>
    <lineage>
        <taxon>Eukaryota</taxon>
        <taxon>Metazoa</taxon>
        <taxon>Spiralia</taxon>
        <taxon>Lophotrochozoa</taxon>
        <taxon>Mollusca</taxon>
        <taxon>Cephalopoda</taxon>
        <taxon>Coleoidea</taxon>
        <taxon>Octopodiformes</taxon>
        <taxon>Octopoda</taxon>
        <taxon>Incirrata</taxon>
        <taxon>Octopodidae</taxon>
        <taxon>Octopus</taxon>
    </lineage>
</organism>
<dbReference type="GO" id="GO:0005739">
    <property type="term" value="C:mitochondrion"/>
    <property type="evidence" value="ECO:0007669"/>
    <property type="project" value="TreeGrafter"/>
</dbReference>
<dbReference type="SUPFAM" id="SSF55315">
    <property type="entry name" value="L30e-like"/>
    <property type="match status" value="1"/>
</dbReference>
<feature type="region of interest" description="Disordered" evidence="2">
    <location>
        <begin position="797"/>
        <end position="828"/>
    </location>
</feature>
<feature type="region of interest" description="Disordered" evidence="2">
    <location>
        <begin position="212"/>
        <end position="239"/>
    </location>
</feature>
<dbReference type="InterPro" id="IPR040051">
    <property type="entry name" value="SECISBP2"/>
</dbReference>
<dbReference type="Pfam" id="PF01248">
    <property type="entry name" value="Ribosomal_L7Ae"/>
    <property type="match status" value="1"/>
</dbReference>
<dbReference type="GO" id="GO:0043021">
    <property type="term" value="F:ribonucleoprotein complex binding"/>
    <property type="evidence" value="ECO:0007669"/>
    <property type="project" value="TreeGrafter"/>
</dbReference>
<feature type="region of interest" description="Disordered" evidence="2">
    <location>
        <begin position="1254"/>
        <end position="1284"/>
    </location>
</feature>
<feature type="region of interest" description="Disordered" evidence="2">
    <location>
        <begin position="478"/>
        <end position="533"/>
    </location>
</feature>
<evidence type="ECO:0000259" key="3">
    <source>
        <dbReference type="Pfam" id="PF01248"/>
    </source>
</evidence>
<dbReference type="InterPro" id="IPR004038">
    <property type="entry name" value="Ribosomal_eL8/eL30/eS12/Gad45"/>
</dbReference>
<feature type="compositionally biased region" description="Basic residues" evidence="2">
    <location>
        <begin position="497"/>
        <end position="508"/>
    </location>
</feature>
<feature type="compositionally biased region" description="Low complexity" evidence="2">
    <location>
        <begin position="420"/>
        <end position="429"/>
    </location>
</feature>
<dbReference type="FunFam" id="3.30.1330.30:FF:000004">
    <property type="entry name" value="selenocysteine insertion sequence-binding protein 2"/>
    <property type="match status" value="1"/>
</dbReference>
<dbReference type="GO" id="GO:0001514">
    <property type="term" value="P:selenocysteine incorporation"/>
    <property type="evidence" value="ECO:0007669"/>
    <property type="project" value="UniProtKB-ARBA"/>
</dbReference>
<dbReference type="GO" id="GO:0035368">
    <property type="term" value="F:selenocysteine insertion sequence binding"/>
    <property type="evidence" value="ECO:0007669"/>
    <property type="project" value="InterPro"/>
</dbReference>
<feature type="coiled-coil region" evidence="1">
    <location>
        <begin position="599"/>
        <end position="626"/>
    </location>
</feature>
<feature type="compositionally biased region" description="Basic and acidic residues" evidence="2">
    <location>
        <begin position="484"/>
        <end position="496"/>
    </location>
</feature>
<proteinExistence type="predicted"/>
<dbReference type="PANTHER" id="PTHR13284">
    <property type="entry name" value="GH01354P"/>
    <property type="match status" value="1"/>
</dbReference>
<evidence type="ECO:0000256" key="1">
    <source>
        <dbReference type="SAM" id="Coils"/>
    </source>
</evidence>
<feature type="region of interest" description="Disordered" evidence="2">
    <location>
        <begin position="1306"/>
        <end position="1333"/>
    </location>
</feature>
<feature type="compositionally biased region" description="Pro residues" evidence="2">
    <location>
        <begin position="214"/>
        <end position="226"/>
    </location>
</feature>
<keyword evidence="5" id="KW-1185">Reference proteome</keyword>
<evidence type="ECO:0000256" key="2">
    <source>
        <dbReference type="SAM" id="MobiDB-lite"/>
    </source>
</evidence>
<feature type="compositionally biased region" description="Polar residues" evidence="2">
    <location>
        <begin position="818"/>
        <end position="828"/>
    </location>
</feature>
<evidence type="ECO:0000313" key="5">
    <source>
        <dbReference type="Proteomes" id="UP001162480"/>
    </source>
</evidence>
<feature type="compositionally biased region" description="Polar residues" evidence="2">
    <location>
        <begin position="292"/>
        <end position="305"/>
    </location>
</feature>
<dbReference type="GO" id="GO:1990904">
    <property type="term" value="C:ribonucleoprotein complex"/>
    <property type="evidence" value="ECO:0007669"/>
    <property type="project" value="TreeGrafter"/>
</dbReference>
<feature type="compositionally biased region" description="Polar residues" evidence="2">
    <location>
        <begin position="634"/>
        <end position="660"/>
    </location>
</feature>
<feature type="region of interest" description="Disordered" evidence="2">
    <location>
        <begin position="627"/>
        <end position="660"/>
    </location>
</feature>
<gene>
    <name evidence="4" type="ORF">OCTVUL_1B028271</name>
</gene>
<feature type="domain" description="Ribosomal protein eL8/eL30/eS12/Gadd45" evidence="3">
    <location>
        <begin position="895"/>
        <end position="986"/>
    </location>
</feature>